<feature type="compositionally biased region" description="Acidic residues" evidence="1">
    <location>
        <begin position="1"/>
        <end position="32"/>
    </location>
</feature>
<accession>A0AAD6CHC9</accession>
<dbReference type="AlphaFoldDB" id="A0AAD6CHC9"/>
<feature type="region of interest" description="Disordered" evidence="1">
    <location>
        <begin position="1"/>
        <end position="48"/>
    </location>
</feature>
<organism evidence="2 3">
    <name type="scientific">Penicillium frequentans</name>
    <dbReference type="NCBI Taxonomy" id="3151616"/>
    <lineage>
        <taxon>Eukaryota</taxon>
        <taxon>Fungi</taxon>
        <taxon>Dikarya</taxon>
        <taxon>Ascomycota</taxon>
        <taxon>Pezizomycotina</taxon>
        <taxon>Eurotiomycetes</taxon>
        <taxon>Eurotiomycetidae</taxon>
        <taxon>Eurotiales</taxon>
        <taxon>Aspergillaceae</taxon>
        <taxon>Penicillium</taxon>
    </lineage>
</organism>
<proteinExistence type="predicted"/>
<protein>
    <submittedName>
        <fullName evidence="2">Uncharacterized protein</fullName>
    </submittedName>
</protein>
<evidence type="ECO:0000313" key="2">
    <source>
        <dbReference type="EMBL" id="KAJ5522979.1"/>
    </source>
</evidence>
<dbReference type="Proteomes" id="UP001220324">
    <property type="component" value="Unassembled WGS sequence"/>
</dbReference>
<comment type="caution">
    <text evidence="2">The sequence shown here is derived from an EMBL/GenBank/DDBJ whole genome shotgun (WGS) entry which is preliminary data.</text>
</comment>
<sequence length="241" mass="27247">MNAIESDDEEEPEDEYYDEVDQANDGFVEDDSIYSGSESVDSRDEEPELTYDTARGLDCVDVSLLRGRAQAQFGILLSSGSIFGWRDTEVSGTVAIMGYECQGKRTARVKCLRNDHMGEKEPTIGRKKRSSVDIQGLGLIAWAVDETFIFEPVKALYPTLNSIYPSTFVAIYWGDNMWTWESREIFNSLMEDLSPFEVDVLLYFIAVFQESEYQESLTGERPDFPNPTLGGKDEISLKQAM</sequence>
<gene>
    <name evidence="2" type="ORF">N7494_013165</name>
</gene>
<evidence type="ECO:0000256" key="1">
    <source>
        <dbReference type="SAM" id="MobiDB-lite"/>
    </source>
</evidence>
<keyword evidence="3" id="KW-1185">Reference proteome</keyword>
<dbReference type="EMBL" id="JAQIZZ010000010">
    <property type="protein sequence ID" value="KAJ5522979.1"/>
    <property type="molecule type" value="Genomic_DNA"/>
</dbReference>
<evidence type="ECO:0000313" key="3">
    <source>
        <dbReference type="Proteomes" id="UP001220324"/>
    </source>
</evidence>
<reference evidence="2 3" key="1">
    <citation type="journal article" date="2023" name="IMA Fungus">
        <title>Comparative genomic study of the Penicillium genus elucidates a diverse pangenome and 15 lateral gene transfer events.</title>
        <authorList>
            <person name="Petersen C."/>
            <person name="Sorensen T."/>
            <person name="Nielsen M.R."/>
            <person name="Sondergaard T.E."/>
            <person name="Sorensen J.L."/>
            <person name="Fitzpatrick D.A."/>
            <person name="Frisvad J.C."/>
            <person name="Nielsen K.L."/>
        </authorList>
    </citation>
    <scope>NUCLEOTIDE SEQUENCE [LARGE SCALE GENOMIC DNA]</scope>
    <source>
        <strain evidence="2 3">IBT 35679</strain>
    </source>
</reference>
<name>A0AAD6CHC9_9EURO</name>